<evidence type="ECO:0000313" key="4">
    <source>
        <dbReference type="EMBL" id="REE81751.1"/>
    </source>
</evidence>
<feature type="transmembrane region" description="Helical" evidence="2">
    <location>
        <begin position="228"/>
        <end position="249"/>
    </location>
</feature>
<name>A0A3D9RVH0_9FLAO</name>
<dbReference type="InterPro" id="IPR027417">
    <property type="entry name" value="P-loop_NTPase"/>
</dbReference>
<keyword evidence="5" id="KW-1185">Reference proteome</keyword>
<feature type="transmembrane region" description="Helical" evidence="2">
    <location>
        <begin position="188"/>
        <end position="208"/>
    </location>
</feature>
<dbReference type="InterPro" id="IPR048428">
    <property type="entry name" value="YobI-NTPase"/>
</dbReference>
<dbReference type="Proteomes" id="UP000256429">
    <property type="component" value="Unassembled WGS sequence"/>
</dbReference>
<comment type="caution">
    <text evidence="4">The sequence shown here is derived from an EMBL/GenBank/DDBJ whole genome shotgun (WGS) entry which is preliminary data.</text>
</comment>
<evidence type="ECO:0000256" key="1">
    <source>
        <dbReference type="SAM" id="Coils"/>
    </source>
</evidence>
<keyword evidence="1" id="KW-0175">Coiled coil</keyword>
<gene>
    <name evidence="4" type="ORF">BX611_1287</name>
</gene>
<protein>
    <recommendedName>
        <fullName evidence="3">YobI-like P-loop NTPase domain-containing protein</fullName>
    </recommendedName>
</protein>
<evidence type="ECO:0000313" key="5">
    <source>
        <dbReference type="Proteomes" id="UP000256429"/>
    </source>
</evidence>
<evidence type="ECO:0000259" key="3">
    <source>
        <dbReference type="Pfam" id="PF20693"/>
    </source>
</evidence>
<dbReference type="AlphaFoldDB" id="A0A3D9RVH0"/>
<dbReference type="OrthoDB" id="1701659at2"/>
<feature type="coiled-coil region" evidence="1">
    <location>
        <begin position="586"/>
        <end position="613"/>
    </location>
</feature>
<dbReference type="Pfam" id="PF20693">
    <property type="entry name" value="YobI-ATPase"/>
    <property type="match status" value="1"/>
</dbReference>
<dbReference type="RefSeq" id="WP_115879307.1">
    <property type="nucleotide sequence ID" value="NZ_QTTQ01000010.1"/>
</dbReference>
<reference evidence="4 5" key="1">
    <citation type="submission" date="2018-08" db="EMBL/GenBank/DDBJ databases">
        <title>Genomic Encyclopedia of Type Strains, Phase III (KMG-III): the genomes of soil and plant-associated and newly described type strains.</title>
        <authorList>
            <person name="Whitman W."/>
        </authorList>
    </citation>
    <scope>NUCLEOTIDE SEQUENCE [LARGE SCALE GENOMIC DNA]</scope>
    <source>
        <strain evidence="4 5">325-5</strain>
    </source>
</reference>
<keyword evidence="2" id="KW-0812">Transmembrane</keyword>
<dbReference type="EMBL" id="QTTQ01000010">
    <property type="protein sequence ID" value="REE81751.1"/>
    <property type="molecule type" value="Genomic_DNA"/>
</dbReference>
<accession>A0A3D9RVH0</accession>
<keyword evidence="2" id="KW-0472">Membrane</keyword>
<keyword evidence="2" id="KW-1133">Transmembrane helix</keyword>
<dbReference type="SUPFAM" id="SSF52540">
    <property type="entry name" value="P-loop containing nucleoside triphosphate hydrolases"/>
    <property type="match status" value="1"/>
</dbReference>
<proteinExistence type="predicted"/>
<evidence type="ECO:0000256" key="2">
    <source>
        <dbReference type="SAM" id="Phobius"/>
    </source>
</evidence>
<sequence>MKKNKQNIISTSPSEKDSFIKSFFSKLKRLQYSFVQIFFKEKEKPEQISSLAAKVLKSKKEIDKIRPYLNRLNSALSSEGITNIALTGTYGSGKSTVIRTFQDIHKAEDPNNDFDYLNISLASFKDEIIDEEESKSQGNNNIHFQQSQDNFERLLEVSILQQMIYHVKPSRIPDSRFKRIINLTNKKLIVTALGFVIWLISALSMWKFGVFSKINPLTWTFSFKDLDFTSFLIIGIFLSGLANIIFRFIRTFGNSRISKINIKGELELGENVDKSILNQHLDEIIYFFQKTKFNVVVIEDLDRFRSTEIFTKLREINLLLNNSELIQRKIVFVYAIRDDMFQGKERIKFFDYIIPIIPFINPSNANDKLTELLEEEGLISVFSQSFIDDVVTFIDDIDMRLLTNIFQEYLVYKESLQHELTQDNLLAIVIYKNIYPRDFARLHKNEGDLYNFIANKDVFIKDFISKLDEEIALNQTVITNIEKDKIDNEKELRDVYIFALLSKLNNPYNVLIEGKDVTLDKLSEEDNFNALMDEQDIKYNSFVYNSSYRMYNPTKTSLGKSFSDVEKEINNRHTFSERIELINNLNDGYLEELKQQNEILDERKEEIKRWDIKRIFQNQDVSNYLGEFEHSLLMRSLLVNGYVNENYLDYISLFHEVSITKGDYTFIRNVKTGSSLDFDYKLEKLENVIKKINENHFEKVAILNYQIVEYILNNKNQYETRYKSLKKLLKSEHKIVIEFIDSYKRSNQTDNSILFTEIPKIWQGFWNFIVKKSNKFSEKKINEYFQLILTHSTLPDINKLNNIESFKQHFSVLSNLGDLIKDKNNTAKLKSIINSFNTKFNDISELHYNSEELYDLVLSNDYYEINTTNLLAIATHESVSENKFNSSNYTTIRNLDNEFTIAYIDKKIEIYVTSVLLALEENTSESAKSLILLLNNSDLTVMTKKLILESTLPVFQYLSEFDEIEIKEEILNQFAITPSWENVMDYFNSYENENLDSILINYLNNKDVFKELTKSNLSSLKDDDETKKKLALAIIYCDDLDLESHKSLRKCYHSSWSKLLAFEKLSYEKVESMIESKFITLSVNHYDKTKDNFSDLHIKFIERSFSTYIKAYDEYEMDEEDHSSILQSTILIDAQKKQFLDTLAENDIIENTVIATSATKVYVNEKVSGLSYSLLYGLFTKSNSNEYRIQLFNLNANSLDRSEAKNLIGQLGYPYNRLIKSRKQAKISSNPINLEFTNILLSLGIITSNREVKGMIKAVATA</sequence>
<organism evidence="4 5">
    <name type="scientific">Lutibacter oceani</name>
    <dbReference type="NCBI Taxonomy" id="1853311"/>
    <lineage>
        <taxon>Bacteria</taxon>
        <taxon>Pseudomonadati</taxon>
        <taxon>Bacteroidota</taxon>
        <taxon>Flavobacteriia</taxon>
        <taxon>Flavobacteriales</taxon>
        <taxon>Flavobacteriaceae</taxon>
        <taxon>Lutibacter</taxon>
    </lineage>
</organism>
<feature type="domain" description="YobI-like P-loop NTPase" evidence="3">
    <location>
        <begin position="68"/>
        <end position="450"/>
    </location>
</feature>